<protein>
    <submittedName>
        <fullName evidence="2">Uncharacterized protein</fullName>
    </submittedName>
</protein>
<keyword evidence="3" id="KW-1185">Reference proteome</keyword>
<feature type="region of interest" description="Disordered" evidence="1">
    <location>
        <begin position="49"/>
        <end position="74"/>
    </location>
</feature>
<evidence type="ECO:0000313" key="2">
    <source>
        <dbReference type="EMBL" id="KAK7676062.1"/>
    </source>
</evidence>
<evidence type="ECO:0000313" key="3">
    <source>
        <dbReference type="Proteomes" id="UP001385951"/>
    </source>
</evidence>
<proteinExistence type="predicted"/>
<gene>
    <name evidence="2" type="ORF">QCA50_020986</name>
</gene>
<comment type="caution">
    <text evidence="2">The sequence shown here is derived from an EMBL/GenBank/DDBJ whole genome shotgun (WGS) entry which is preliminary data.</text>
</comment>
<feature type="compositionally biased region" description="Polar residues" evidence="1">
    <location>
        <begin position="60"/>
        <end position="74"/>
    </location>
</feature>
<sequence length="93" mass="9990">MGGCCGEPVEETNPDAYNRAMANSGQMMTQQPGPQQNLQWQEKAQYVPPNVPTPPPALQYGQQPQAVGQNGMTQNVQNLQSYAADAAKPMAAE</sequence>
<dbReference type="Proteomes" id="UP001385951">
    <property type="component" value="Unassembled WGS sequence"/>
</dbReference>
<reference evidence="2 3" key="1">
    <citation type="submission" date="2022-09" db="EMBL/GenBank/DDBJ databases">
        <authorList>
            <person name="Palmer J.M."/>
        </authorList>
    </citation>
    <scope>NUCLEOTIDE SEQUENCE [LARGE SCALE GENOMIC DNA]</scope>
    <source>
        <strain evidence="2 3">DSM 7382</strain>
    </source>
</reference>
<name>A0AAW0FFP6_9APHY</name>
<dbReference type="EMBL" id="JASBNA010000138">
    <property type="protein sequence ID" value="KAK7676062.1"/>
    <property type="molecule type" value="Genomic_DNA"/>
</dbReference>
<dbReference type="AlphaFoldDB" id="A0AAW0FFP6"/>
<evidence type="ECO:0000256" key="1">
    <source>
        <dbReference type="SAM" id="MobiDB-lite"/>
    </source>
</evidence>
<accession>A0AAW0FFP6</accession>
<organism evidence="2 3">
    <name type="scientific">Cerrena zonata</name>
    <dbReference type="NCBI Taxonomy" id="2478898"/>
    <lineage>
        <taxon>Eukaryota</taxon>
        <taxon>Fungi</taxon>
        <taxon>Dikarya</taxon>
        <taxon>Basidiomycota</taxon>
        <taxon>Agaricomycotina</taxon>
        <taxon>Agaricomycetes</taxon>
        <taxon>Polyporales</taxon>
        <taxon>Cerrenaceae</taxon>
        <taxon>Cerrena</taxon>
    </lineage>
</organism>